<reference evidence="4" key="2">
    <citation type="submission" date="2022-01" db="EMBL/GenBank/DDBJ databases">
        <authorList>
            <person name="Yamashiro T."/>
            <person name="Shiraishi A."/>
            <person name="Satake H."/>
            <person name="Nakayama K."/>
        </authorList>
    </citation>
    <scope>NUCLEOTIDE SEQUENCE</scope>
</reference>
<evidence type="ECO:0000256" key="2">
    <source>
        <dbReference type="SAM" id="MobiDB-lite"/>
    </source>
</evidence>
<dbReference type="InterPro" id="IPR001878">
    <property type="entry name" value="Znf_CCHC"/>
</dbReference>
<keyword evidence="5" id="KW-1185">Reference proteome</keyword>
<feature type="compositionally biased region" description="Basic and acidic residues" evidence="2">
    <location>
        <begin position="176"/>
        <end position="190"/>
    </location>
</feature>
<keyword evidence="1" id="KW-0479">Metal-binding</keyword>
<proteinExistence type="predicted"/>
<evidence type="ECO:0000313" key="5">
    <source>
        <dbReference type="Proteomes" id="UP001151760"/>
    </source>
</evidence>
<sequence>MTSTRQMMTQEVLDELISQCVADALATYDVNQNNGDDSRSHDSGSGKRRTVHTTRLAYWFEKMEYVFHISNRAIECQVKYATCTLLGNVLTWWNSHVRIVGHDTTYGMPWKTLMKMMTENYCPMSKIKKLEIELWNLKVKSTDVGCVMSTTLQEAIELAKDLMDQKVCTYAERQADNKRRFDNNPRDNHDQQPSYKRQNVARAYTAGPGEKKVSSTAANNQRTLTCFDCGNQGHYKSDCPKLKNQNCRNQAGSSEARGRVYALGGGEAD</sequence>
<evidence type="ECO:0000313" key="4">
    <source>
        <dbReference type="EMBL" id="GJT45498.1"/>
    </source>
</evidence>
<gene>
    <name evidence="4" type="ORF">Tco_0954213</name>
</gene>
<dbReference type="GO" id="GO:0003964">
    <property type="term" value="F:RNA-directed DNA polymerase activity"/>
    <property type="evidence" value="ECO:0007669"/>
    <property type="project" value="UniProtKB-KW"/>
</dbReference>
<keyword evidence="4" id="KW-0548">Nucleotidyltransferase</keyword>
<dbReference type="Pfam" id="PF00098">
    <property type="entry name" value="zf-CCHC"/>
    <property type="match status" value="1"/>
</dbReference>
<feature type="domain" description="CCHC-type" evidence="3">
    <location>
        <begin position="226"/>
        <end position="241"/>
    </location>
</feature>
<protein>
    <submittedName>
        <fullName evidence="4">Reverse transcriptase domain-containing protein</fullName>
    </submittedName>
</protein>
<organism evidence="4 5">
    <name type="scientific">Tanacetum coccineum</name>
    <dbReference type="NCBI Taxonomy" id="301880"/>
    <lineage>
        <taxon>Eukaryota</taxon>
        <taxon>Viridiplantae</taxon>
        <taxon>Streptophyta</taxon>
        <taxon>Embryophyta</taxon>
        <taxon>Tracheophyta</taxon>
        <taxon>Spermatophyta</taxon>
        <taxon>Magnoliopsida</taxon>
        <taxon>eudicotyledons</taxon>
        <taxon>Gunneridae</taxon>
        <taxon>Pentapetalae</taxon>
        <taxon>asterids</taxon>
        <taxon>campanulids</taxon>
        <taxon>Asterales</taxon>
        <taxon>Asteraceae</taxon>
        <taxon>Asteroideae</taxon>
        <taxon>Anthemideae</taxon>
        <taxon>Anthemidinae</taxon>
        <taxon>Tanacetum</taxon>
    </lineage>
</organism>
<reference evidence="4" key="1">
    <citation type="journal article" date="2022" name="Int. J. Mol. Sci.">
        <title>Draft Genome of Tanacetum Coccineum: Genomic Comparison of Closely Related Tanacetum-Family Plants.</title>
        <authorList>
            <person name="Yamashiro T."/>
            <person name="Shiraishi A."/>
            <person name="Nakayama K."/>
            <person name="Satake H."/>
        </authorList>
    </citation>
    <scope>NUCLEOTIDE SEQUENCE</scope>
</reference>
<keyword evidence="4" id="KW-0695">RNA-directed DNA polymerase</keyword>
<dbReference type="Gene3D" id="4.10.60.10">
    <property type="entry name" value="Zinc finger, CCHC-type"/>
    <property type="match status" value="1"/>
</dbReference>
<keyword evidence="4" id="KW-0808">Transferase</keyword>
<keyword evidence="1" id="KW-0863">Zinc-finger</keyword>
<dbReference type="SUPFAM" id="SSF57756">
    <property type="entry name" value="Retrovirus zinc finger-like domains"/>
    <property type="match status" value="1"/>
</dbReference>
<keyword evidence="1" id="KW-0862">Zinc</keyword>
<dbReference type="Proteomes" id="UP001151760">
    <property type="component" value="Unassembled WGS sequence"/>
</dbReference>
<dbReference type="EMBL" id="BQNB010015907">
    <property type="protein sequence ID" value="GJT45498.1"/>
    <property type="molecule type" value="Genomic_DNA"/>
</dbReference>
<accession>A0ABQ5E3G5</accession>
<dbReference type="PROSITE" id="PS50158">
    <property type="entry name" value="ZF_CCHC"/>
    <property type="match status" value="1"/>
</dbReference>
<evidence type="ECO:0000259" key="3">
    <source>
        <dbReference type="PROSITE" id="PS50158"/>
    </source>
</evidence>
<comment type="caution">
    <text evidence="4">The sequence shown here is derived from an EMBL/GenBank/DDBJ whole genome shotgun (WGS) entry which is preliminary data.</text>
</comment>
<name>A0ABQ5E3G5_9ASTR</name>
<dbReference type="InterPro" id="IPR036875">
    <property type="entry name" value="Znf_CCHC_sf"/>
</dbReference>
<feature type="region of interest" description="Disordered" evidence="2">
    <location>
        <begin position="176"/>
        <end position="198"/>
    </location>
</feature>
<dbReference type="SMART" id="SM00343">
    <property type="entry name" value="ZnF_C2HC"/>
    <property type="match status" value="1"/>
</dbReference>
<evidence type="ECO:0000256" key="1">
    <source>
        <dbReference type="PROSITE-ProRule" id="PRU00047"/>
    </source>
</evidence>